<feature type="binding site" evidence="11">
    <location>
        <position position="84"/>
    </location>
    <ligand>
        <name>Fe cation</name>
        <dbReference type="ChEBI" id="CHEBI:24875"/>
        <note>catalytic</note>
    </ligand>
</feature>
<comment type="pathway">
    <text evidence="2 12">Organosulfur biosynthesis; taurine biosynthesis; hypotaurine from L-cysteine: step 1/2.</text>
</comment>
<dbReference type="GO" id="GO:0019448">
    <property type="term" value="P:L-cysteine catabolic process"/>
    <property type="evidence" value="ECO:0007669"/>
    <property type="project" value="TreeGrafter"/>
</dbReference>
<evidence type="ECO:0000256" key="8">
    <source>
        <dbReference type="ARBA" id="ARBA00023002"/>
    </source>
</evidence>
<comment type="caution">
    <text evidence="13">The sequence shown here is derived from an EMBL/GenBank/DDBJ whole genome shotgun (WGS) entry which is preliminary data.</text>
</comment>
<keyword evidence="7 12" id="KW-0223">Dioxygenase</keyword>
<evidence type="ECO:0000256" key="6">
    <source>
        <dbReference type="ARBA" id="ARBA00022784"/>
    </source>
</evidence>
<gene>
    <name evidence="13" type="ORF">DGAL_LOCUS4633</name>
</gene>
<evidence type="ECO:0000313" key="14">
    <source>
        <dbReference type="Proteomes" id="UP000789390"/>
    </source>
</evidence>
<keyword evidence="8 12" id="KW-0560">Oxidoreductase</keyword>
<feature type="binding site" evidence="11">
    <location>
        <position position="82"/>
    </location>
    <ligand>
        <name>Fe cation</name>
        <dbReference type="ChEBI" id="CHEBI:24875"/>
        <note>catalytic</note>
    </ligand>
</feature>
<keyword evidence="9 11" id="KW-0408">Iron</keyword>
<evidence type="ECO:0000256" key="10">
    <source>
        <dbReference type="PIRSR" id="PIRSR610300-50"/>
    </source>
</evidence>
<evidence type="ECO:0000256" key="12">
    <source>
        <dbReference type="RuleBase" id="RU366010"/>
    </source>
</evidence>
<dbReference type="FunFam" id="2.60.120.10:FF:000045">
    <property type="entry name" value="Cysteine dioxygenase 1"/>
    <property type="match status" value="1"/>
</dbReference>
<dbReference type="AlphaFoldDB" id="A0A8J2RK04"/>
<dbReference type="PANTHER" id="PTHR12918:SF1">
    <property type="entry name" value="CYSTEINE DIOXYGENASE TYPE 1"/>
    <property type="match status" value="1"/>
</dbReference>
<name>A0A8J2RK04_9CRUS</name>
<dbReference type="GO" id="GO:0042412">
    <property type="term" value="P:taurine biosynthetic process"/>
    <property type="evidence" value="ECO:0007669"/>
    <property type="project" value="UniProtKB-UniRule"/>
</dbReference>
<dbReference type="InterPro" id="IPR010300">
    <property type="entry name" value="CDO_1"/>
</dbReference>
<dbReference type="Gene3D" id="2.60.120.10">
    <property type="entry name" value="Jelly Rolls"/>
    <property type="match status" value="1"/>
</dbReference>
<feature type="binding site" evidence="11">
    <location>
        <position position="152"/>
    </location>
    <ligand>
        <name>Fe cation</name>
        <dbReference type="ChEBI" id="CHEBI:24875"/>
        <note>catalytic</note>
    </ligand>
</feature>
<accession>A0A8J2RK04</accession>
<dbReference type="EC" id="1.13.11.20" evidence="4 12"/>
<comment type="catalytic activity">
    <reaction evidence="1 12">
        <text>L-cysteine + O2 = 3-sulfino-L-alanine + H(+)</text>
        <dbReference type="Rhea" id="RHEA:20441"/>
        <dbReference type="ChEBI" id="CHEBI:15378"/>
        <dbReference type="ChEBI" id="CHEBI:15379"/>
        <dbReference type="ChEBI" id="CHEBI:35235"/>
        <dbReference type="ChEBI" id="CHEBI:61085"/>
        <dbReference type="EC" id="1.13.11.20"/>
    </reaction>
</comment>
<organism evidence="13 14">
    <name type="scientific">Daphnia galeata</name>
    <dbReference type="NCBI Taxonomy" id="27404"/>
    <lineage>
        <taxon>Eukaryota</taxon>
        <taxon>Metazoa</taxon>
        <taxon>Ecdysozoa</taxon>
        <taxon>Arthropoda</taxon>
        <taxon>Crustacea</taxon>
        <taxon>Branchiopoda</taxon>
        <taxon>Diplostraca</taxon>
        <taxon>Cladocera</taxon>
        <taxon>Anomopoda</taxon>
        <taxon>Daphniidae</taxon>
        <taxon>Daphnia</taxon>
    </lineage>
</organism>
<evidence type="ECO:0000256" key="5">
    <source>
        <dbReference type="ARBA" id="ARBA00022723"/>
    </source>
</evidence>
<protein>
    <recommendedName>
        <fullName evidence="4 12">Cysteine dioxygenase</fullName>
        <ecNumber evidence="4 12">1.13.11.20</ecNumber>
    </recommendedName>
</protein>
<dbReference type="CDD" id="cd10548">
    <property type="entry name" value="cupin_CDO"/>
    <property type="match status" value="1"/>
</dbReference>
<dbReference type="InterPro" id="IPR014710">
    <property type="entry name" value="RmlC-like_jellyroll"/>
</dbReference>
<keyword evidence="14" id="KW-1185">Reference proteome</keyword>
<feature type="cross-link" description="3'-(S-cysteinyl)-tyrosine (Cys-Tyr)" evidence="10">
    <location>
        <begin position="89"/>
        <end position="169"/>
    </location>
</feature>
<comment type="cofactor">
    <cofactor evidence="12">
        <name>Fe cation</name>
        <dbReference type="ChEBI" id="CHEBI:24875"/>
    </cofactor>
    <text evidence="12">Binds 1 Fe cation per subunit.</text>
</comment>
<proteinExistence type="inferred from homology"/>
<keyword evidence="6 10" id="KW-0883">Thioether bond</keyword>
<comment type="similarity">
    <text evidence="3 12">Belongs to the cysteine dioxygenase family.</text>
</comment>
<keyword evidence="5 11" id="KW-0479">Metal-binding</keyword>
<evidence type="ECO:0000256" key="1">
    <source>
        <dbReference type="ARBA" id="ARBA00000629"/>
    </source>
</evidence>
<reference evidence="13" key="1">
    <citation type="submission" date="2021-11" db="EMBL/GenBank/DDBJ databases">
        <authorList>
            <person name="Schell T."/>
        </authorList>
    </citation>
    <scope>NUCLEOTIDE SEQUENCE</scope>
    <source>
        <strain evidence="13">M5</strain>
    </source>
</reference>
<dbReference type="InterPro" id="IPR011051">
    <property type="entry name" value="RmlC_Cupin_sf"/>
</dbReference>
<dbReference type="PANTHER" id="PTHR12918">
    <property type="entry name" value="CYSTEINE DIOXYGENASE"/>
    <property type="match status" value="1"/>
</dbReference>
<sequence>MAYNVATLDELIAELHKAFENDVVDVDHVTQLMKSYKTNPADWKKFAKFDRYRYTRNLVDEGNGKFNLMLLCWGEGHSSAVHDHADAHCFMKMLDGNLREVRFAWPSDSNSNTGSPATESVVGADAQELQPIGSSLLEVNGVCYINDSLGLHRVENPSHVDRSVSLHLYSPPFDTCHMFDQRTGKKTAAKVTFWSKFGERVPLTVAPQSCSIPSVVESKESCPTTATTSN</sequence>
<evidence type="ECO:0000256" key="9">
    <source>
        <dbReference type="ARBA" id="ARBA00023004"/>
    </source>
</evidence>
<dbReference type="Pfam" id="PF05995">
    <property type="entry name" value="CDO_I"/>
    <property type="match status" value="1"/>
</dbReference>
<evidence type="ECO:0000256" key="2">
    <source>
        <dbReference type="ARBA" id="ARBA00004759"/>
    </source>
</evidence>
<evidence type="ECO:0000256" key="7">
    <source>
        <dbReference type="ARBA" id="ARBA00022964"/>
    </source>
</evidence>
<dbReference type="GO" id="GO:0017172">
    <property type="term" value="F:cysteine dioxygenase activity"/>
    <property type="evidence" value="ECO:0007669"/>
    <property type="project" value="UniProtKB-UniRule"/>
</dbReference>
<dbReference type="GO" id="GO:0008198">
    <property type="term" value="F:ferrous iron binding"/>
    <property type="evidence" value="ECO:0007669"/>
    <property type="project" value="UniProtKB-ARBA"/>
</dbReference>
<dbReference type="Proteomes" id="UP000789390">
    <property type="component" value="Unassembled WGS sequence"/>
</dbReference>
<evidence type="ECO:0000256" key="11">
    <source>
        <dbReference type="PIRSR" id="PIRSR610300-51"/>
    </source>
</evidence>
<dbReference type="OrthoDB" id="543511at2759"/>
<evidence type="ECO:0000313" key="13">
    <source>
        <dbReference type="EMBL" id="CAH0102242.1"/>
    </source>
</evidence>
<dbReference type="EMBL" id="CAKKLH010000078">
    <property type="protein sequence ID" value="CAH0102242.1"/>
    <property type="molecule type" value="Genomic_DNA"/>
</dbReference>
<evidence type="ECO:0000256" key="3">
    <source>
        <dbReference type="ARBA" id="ARBA00006622"/>
    </source>
</evidence>
<evidence type="ECO:0000256" key="4">
    <source>
        <dbReference type="ARBA" id="ARBA00013133"/>
    </source>
</evidence>
<dbReference type="SUPFAM" id="SSF51182">
    <property type="entry name" value="RmlC-like cupins"/>
    <property type="match status" value="1"/>
</dbReference>
<dbReference type="UniPathway" id="UPA00012">
    <property type="reaction ID" value="UER00537"/>
</dbReference>